<sequence length="381" mass="42580">MTRAEKPDIAREYETTLIPQEYRYPAIAFEGEDGKRMVLWPEYCALVEEQIVPVQAEHAFTGAILEVTGIVQKKVYFLTGHGESDIYSDYSYARQELLDNLFKVETLNLRATSSIPEDCAALIIAAPQLSLASSEVDIIQSYLESGRQALILINPNPPQEMKQLLSSWGINIEDGTVIDSSSYVSPNKDTPLITWERNYFGFEKTYFPGATAIIPRFEYTPQLVQTGEEEIQVVWTSEDSQIQMFRLLLTTGDSWLEKDFDPLKESEFNEGIDLEGPLFPGFIILAPLTDEAGEVVEGQGTTLIVIGDSDFASNEHFYSGNNGDLFLYAVELLTAGEEIVSIEHKVLPFRRLIVGPEAERFINYSSIGLLPLLVLVIGGII</sequence>
<reference evidence="2" key="1">
    <citation type="journal article" date="2014" name="Front. Microbiol.">
        <title>High frequency of phylogenetically diverse reductive dehalogenase-homologous genes in deep subseafloor sedimentary metagenomes.</title>
        <authorList>
            <person name="Kawai M."/>
            <person name="Futagami T."/>
            <person name="Toyoda A."/>
            <person name="Takaki Y."/>
            <person name="Nishi S."/>
            <person name="Hori S."/>
            <person name="Arai W."/>
            <person name="Tsubouchi T."/>
            <person name="Morono Y."/>
            <person name="Uchiyama I."/>
            <person name="Ito T."/>
            <person name="Fujiyama A."/>
            <person name="Inagaki F."/>
            <person name="Takami H."/>
        </authorList>
    </citation>
    <scope>NUCLEOTIDE SEQUENCE</scope>
    <source>
        <strain evidence="2">Expedition CK06-06</strain>
    </source>
</reference>
<organism evidence="2">
    <name type="scientific">marine sediment metagenome</name>
    <dbReference type="NCBI Taxonomy" id="412755"/>
    <lineage>
        <taxon>unclassified sequences</taxon>
        <taxon>metagenomes</taxon>
        <taxon>ecological metagenomes</taxon>
    </lineage>
</organism>
<evidence type="ECO:0000313" key="2">
    <source>
        <dbReference type="EMBL" id="GAI61634.1"/>
    </source>
</evidence>
<comment type="caution">
    <text evidence="2">The sequence shown here is derived from an EMBL/GenBank/DDBJ whole genome shotgun (WGS) entry which is preliminary data.</text>
</comment>
<feature type="domain" description="ABC-type uncharacterised transport system" evidence="1">
    <location>
        <begin position="72"/>
        <end position="316"/>
    </location>
</feature>
<dbReference type="EMBL" id="BARW01002947">
    <property type="protein sequence ID" value="GAI61634.1"/>
    <property type="molecule type" value="Genomic_DNA"/>
</dbReference>
<dbReference type="InterPro" id="IPR019196">
    <property type="entry name" value="ABC_transp_unknown"/>
</dbReference>
<proteinExistence type="predicted"/>
<gene>
    <name evidence="2" type="ORF">S12H4_07833</name>
</gene>
<dbReference type="Pfam" id="PF09822">
    <property type="entry name" value="ABC_transp_aux"/>
    <property type="match status" value="1"/>
</dbReference>
<feature type="non-terminal residue" evidence="2">
    <location>
        <position position="381"/>
    </location>
</feature>
<protein>
    <recommendedName>
        <fullName evidence="1">ABC-type uncharacterized transport system domain-containing protein</fullName>
    </recommendedName>
</protein>
<evidence type="ECO:0000259" key="1">
    <source>
        <dbReference type="Pfam" id="PF09822"/>
    </source>
</evidence>
<dbReference type="AlphaFoldDB" id="X1S1H6"/>
<name>X1S1H6_9ZZZZ</name>
<accession>X1S1H6</accession>